<reference evidence="3 4" key="1">
    <citation type="submission" date="2016-04" db="EMBL/GenBank/DDBJ databases">
        <title>Reclassification of Paraburkholderia panaciterrae (Farh et al. 2015) Dobritsa &amp; Samadpour 2016 as a later homotypic synonym of Paraburkholderia ginsengiterrae (Farh et al. 2015) Dobritsa &amp; Samadpour 2016.</title>
        <authorList>
            <person name="Dobritsa A.P."/>
            <person name="Kutumbaka K."/>
            <person name="Samadpour M."/>
        </authorList>
    </citation>
    <scope>NUCLEOTIDE SEQUENCE [LARGE SCALE GENOMIC DNA]</scope>
    <source>
        <strain evidence="1 4">DCY85</strain>
        <strain evidence="2 3">DCY85-1</strain>
    </source>
</reference>
<comment type="caution">
    <text evidence="1">The sequence shown here is derived from an EMBL/GenBank/DDBJ whole genome shotgun (WGS) entry which is preliminary data.</text>
</comment>
<gene>
    <name evidence="2" type="ORF">A6V36_19995</name>
    <name evidence="1" type="ORF">A6V37_28715</name>
</gene>
<evidence type="ECO:0000313" key="1">
    <source>
        <dbReference type="EMBL" id="OAJ57885.1"/>
    </source>
</evidence>
<protein>
    <recommendedName>
        <fullName evidence="5">PAAR domain-containing protein</fullName>
    </recommendedName>
</protein>
<dbReference type="AlphaFoldDB" id="A0A1A9N4N0"/>
<evidence type="ECO:0000313" key="3">
    <source>
        <dbReference type="Proteomes" id="UP000077961"/>
    </source>
</evidence>
<name>A0A1A9N4N0_9BURK</name>
<dbReference type="Proteomes" id="UP000077961">
    <property type="component" value="Unassembled WGS sequence"/>
</dbReference>
<dbReference type="EMBL" id="LXJZ01000030">
    <property type="protein sequence ID" value="OAJ63116.1"/>
    <property type="molecule type" value="Genomic_DNA"/>
</dbReference>
<accession>A0A1A9N4N0</accession>
<dbReference type="RefSeq" id="WP_064265479.1">
    <property type="nucleotide sequence ID" value="NZ_LXJZ01000030.1"/>
</dbReference>
<evidence type="ECO:0000313" key="4">
    <source>
        <dbReference type="Proteomes" id="UP000078116"/>
    </source>
</evidence>
<organism evidence="1 4">
    <name type="scientific">Paraburkholderia ginsengiterrae</name>
    <dbReference type="NCBI Taxonomy" id="1462993"/>
    <lineage>
        <taxon>Bacteria</taxon>
        <taxon>Pseudomonadati</taxon>
        <taxon>Pseudomonadota</taxon>
        <taxon>Betaproteobacteria</taxon>
        <taxon>Burkholderiales</taxon>
        <taxon>Burkholderiaceae</taxon>
        <taxon>Paraburkholderia</taxon>
    </lineage>
</organism>
<dbReference type="OrthoDB" id="8594232at2"/>
<sequence length="191" mass="20883">MTIYYAVVEGDPLDNGHGGRVLNGSSYSTIDDDEGRPRRQTYIGHVAFCGVCGTSGPILAGAKIEQGLRGFDNRENSWEAVGGDIVICECEQHPRVISRYARSVMYIDKGRAALTPTHPSTRSGVNYDEQVMASAPRMSLAGYPYLIETADGQAICGRIDSSSRLPRIYTDTAAHYTIHWGDEALAHEGWK</sequence>
<keyword evidence="3" id="KW-1185">Reference proteome</keyword>
<dbReference type="Proteomes" id="UP000078116">
    <property type="component" value="Unassembled WGS sequence"/>
</dbReference>
<evidence type="ECO:0008006" key="5">
    <source>
        <dbReference type="Google" id="ProtNLM"/>
    </source>
</evidence>
<evidence type="ECO:0000313" key="2">
    <source>
        <dbReference type="EMBL" id="OAJ63116.1"/>
    </source>
</evidence>
<dbReference type="EMBL" id="LXKA01000320">
    <property type="protein sequence ID" value="OAJ57885.1"/>
    <property type="molecule type" value="Genomic_DNA"/>
</dbReference>
<proteinExistence type="predicted"/>